<comment type="caution">
    <text evidence="1">The sequence shown here is derived from an EMBL/GenBank/DDBJ whole genome shotgun (WGS) entry which is preliminary data.</text>
</comment>
<protein>
    <recommendedName>
        <fullName evidence="3">Lipoprotein</fullName>
    </recommendedName>
</protein>
<organism evidence="1 2">
    <name type="scientific">Dokdonia sinensis</name>
    <dbReference type="NCBI Taxonomy" id="2479847"/>
    <lineage>
        <taxon>Bacteria</taxon>
        <taxon>Pseudomonadati</taxon>
        <taxon>Bacteroidota</taxon>
        <taxon>Flavobacteriia</taxon>
        <taxon>Flavobacteriales</taxon>
        <taxon>Flavobacteriaceae</taxon>
        <taxon>Dokdonia</taxon>
    </lineage>
</organism>
<keyword evidence="2" id="KW-1185">Reference proteome</keyword>
<reference evidence="1 2" key="1">
    <citation type="submission" date="2018-10" db="EMBL/GenBank/DDBJ databases">
        <title>Dokdonia luteus sp. nov., isolated from sea water.</title>
        <authorList>
            <person name="Zhou L.Y."/>
            <person name="Du Z.J."/>
        </authorList>
    </citation>
    <scope>NUCLEOTIDE SEQUENCE [LARGE SCALE GENOMIC DNA]</scope>
    <source>
        <strain evidence="1 2">SH27</strain>
    </source>
</reference>
<accession>A0A3M0FUN1</accession>
<dbReference type="AlphaFoldDB" id="A0A3M0FUN1"/>
<dbReference type="PROSITE" id="PS51257">
    <property type="entry name" value="PROKAR_LIPOPROTEIN"/>
    <property type="match status" value="1"/>
</dbReference>
<dbReference type="Proteomes" id="UP000281985">
    <property type="component" value="Unassembled WGS sequence"/>
</dbReference>
<evidence type="ECO:0008006" key="3">
    <source>
        <dbReference type="Google" id="ProtNLM"/>
    </source>
</evidence>
<name>A0A3M0FUN1_9FLAO</name>
<dbReference type="EMBL" id="REFV01000020">
    <property type="protein sequence ID" value="RMB56218.1"/>
    <property type="molecule type" value="Genomic_DNA"/>
</dbReference>
<dbReference type="Pfam" id="PF20050">
    <property type="entry name" value="DUF6452"/>
    <property type="match status" value="1"/>
</dbReference>
<sequence length="165" mass="18647">MRKILYGVIFSLSILSSSCERDDICAESTPTTPLLIIRFYDFDNPSEFKVPTNLGIAESDQESGLLFNSDSIAIPLRTDVDQTAFRFVLNATGETDTEDISNEDLITFIYEREEDYVSKACGFRITYDALGESLSPQPDGFWIQDLIIDNITIDNETTAHIRIFH</sequence>
<dbReference type="OrthoDB" id="663527at2"/>
<proteinExistence type="predicted"/>
<dbReference type="RefSeq" id="WP_121918583.1">
    <property type="nucleotide sequence ID" value="NZ_REFV01000020.1"/>
</dbReference>
<gene>
    <name evidence="1" type="ORF">EAX61_15285</name>
</gene>
<dbReference type="InterPro" id="IPR045607">
    <property type="entry name" value="DUF6452"/>
</dbReference>
<evidence type="ECO:0000313" key="1">
    <source>
        <dbReference type="EMBL" id="RMB56218.1"/>
    </source>
</evidence>
<evidence type="ECO:0000313" key="2">
    <source>
        <dbReference type="Proteomes" id="UP000281985"/>
    </source>
</evidence>